<proteinExistence type="predicted"/>
<feature type="transmembrane region" description="Helical" evidence="1">
    <location>
        <begin position="92"/>
        <end position="111"/>
    </location>
</feature>
<feature type="transmembrane region" description="Helical" evidence="1">
    <location>
        <begin position="117"/>
        <end position="138"/>
    </location>
</feature>
<evidence type="ECO:0000256" key="1">
    <source>
        <dbReference type="SAM" id="Phobius"/>
    </source>
</evidence>
<dbReference type="Proteomes" id="UP001482513">
    <property type="component" value="Unassembled WGS sequence"/>
</dbReference>
<organism evidence="2 3">
    <name type="scientific">Leptolyngbya subtilissima DQ-A4</name>
    <dbReference type="NCBI Taxonomy" id="2933933"/>
    <lineage>
        <taxon>Bacteria</taxon>
        <taxon>Bacillati</taxon>
        <taxon>Cyanobacteriota</taxon>
        <taxon>Cyanophyceae</taxon>
        <taxon>Leptolyngbyales</taxon>
        <taxon>Leptolyngbyaceae</taxon>
        <taxon>Leptolyngbya group</taxon>
        <taxon>Leptolyngbya</taxon>
    </lineage>
</organism>
<dbReference type="EMBL" id="JAMPKX010000002">
    <property type="protein sequence ID" value="MEP0946634.1"/>
    <property type="molecule type" value="Genomic_DNA"/>
</dbReference>
<comment type="caution">
    <text evidence="2">The sequence shown here is derived from an EMBL/GenBank/DDBJ whole genome shotgun (WGS) entry which is preliminary data.</text>
</comment>
<feature type="transmembrane region" description="Helical" evidence="1">
    <location>
        <begin position="66"/>
        <end position="85"/>
    </location>
</feature>
<dbReference type="Pfam" id="PF19728">
    <property type="entry name" value="DUF6220"/>
    <property type="match status" value="1"/>
</dbReference>
<protein>
    <submittedName>
        <fullName evidence="2">DUF6220 domain-containing protein</fullName>
    </submittedName>
</protein>
<reference evidence="2 3" key="1">
    <citation type="submission" date="2022-04" db="EMBL/GenBank/DDBJ databases">
        <title>Positive selection, recombination, and allopatry shape intraspecific diversity of widespread and dominant cyanobacteria.</title>
        <authorList>
            <person name="Wei J."/>
            <person name="Shu W."/>
            <person name="Hu C."/>
        </authorList>
    </citation>
    <scope>NUCLEOTIDE SEQUENCE [LARGE SCALE GENOMIC DNA]</scope>
    <source>
        <strain evidence="2 3">DQ-A4</strain>
    </source>
</reference>
<gene>
    <name evidence="2" type="ORF">NC992_07105</name>
</gene>
<feature type="transmembrane region" description="Helical" evidence="1">
    <location>
        <begin position="28"/>
        <end position="54"/>
    </location>
</feature>
<keyword evidence="3" id="KW-1185">Reference proteome</keyword>
<evidence type="ECO:0000313" key="2">
    <source>
        <dbReference type="EMBL" id="MEP0946634.1"/>
    </source>
</evidence>
<dbReference type="InterPro" id="IPR046192">
    <property type="entry name" value="DUF6220"/>
</dbReference>
<dbReference type="RefSeq" id="WP_242021285.1">
    <property type="nucleotide sequence ID" value="NZ_JAMPKX010000002.1"/>
</dbReference>
<accession>A0ABV0K1H4</accession>
<evidence type="ECO:0000313" key="3">
    <source>
        <dbReference type="Proteomes" id="UP001482513"/>
    </source>
</evidence>
<sequence length="151" mass="16789">MEPSTMKLSAELSDQTAEHQPSTQPVMLIYYAAAVFFNLCLTAQVLTVGLAYFYNPTWWNLHVWLVRGYGGLSLLLLGGAWYLPVPQRINSLTTGLPVLIGLQFLTIHIQMPLSVSIPLAVLHPLIGFSLFSASTTLVHRMRHVVWPQTAT</sequence>
<keyword evidence="1" id="KW-1133">Transmembrane helix</keyword>
<keyword evidence="1" id="KW-0472">Membrane</keyword>
<keyword evidence="1" id="KW-0812">Transmembrane</keyword>
<name>A0ABV0K1H4_9CYAN</name>